<evidence type="ECO:0000313" key="2">
    <source>
        <dbReference type="Proteomes" id="UP001454036"/>
    </source>
</evidence>
<accession>A0AAV3RZP5</accession>
<dbReference type="InterPro" id="IPR021920">
    <property type="entry name" value="DUF3531"/>
</dbReference>
<dbReference type="Pfam" id="PF12049">
    <property type="entry name" value="DUF3531"/>
    <property type="match status" value="1"/>
</dbReference>
<dbReference type="EMBL" id="BAABME010014170">
    <property type="protein sequence ID" value="GAA0186924.1"/>
    <property type="molecule type" value="Genomic_DNA"/>
</dbReference>
<dbReference type="PANTHER" id="PTHR46737">
    <property type="entry name" value="OS02G0827600 PROTEIN"/>
    <property type="match status" value="1"/>
</dbReference>
<sequence length="93" mass="10486">MDKRLSYDAIQGANVTPTTFYNIGDLEIQDNLARIWVDIGTSEPLILDTLINALTQISTDYFGIKQVVFGGSEFENWRENLTSEDAGYNVHKI</sequence>
<organism evidence="1 2">
    <name type="scientific">Lithospermum erythrorhizon</name>
    <name type="common">Purple gromwell</name>
    <name type="synonym">Lithospermum officinale var. erythrorhizon</name>
    <dbReference type="NCBI Taxonomy" id="34254"/>
    <lineage>
        <taxon>Eukaryota</taxon>
        <taxon>Viridiplantae</taxon>
        <taxon>Streptophyta</taxon>
        <taxon>Embryophyta</taxon>
        <taxon>Tracheophyta</taxon>
        <taxon>Spermatophyta</taxon>
        <taxon>Magnoliopsida</taxon>
        <taxon>eudicotyledons</taxon>
        <taxon>Gunneridae</taxon>
        <taxon>Pentapetalae</taxon>
        <taxon>asterids</taxon>
        <taxon>lamiids</taxon>
        <taxon>Boraginales</taxon>
        <taxon>Boraginaceae</taxon>
        <taxon>Boraginoideae</taxon>
        <taxon>Lithospermeae</taxon>
        <taxon>Lithospermum</taxon>
    </lineage>
</organism>
<dbReference type="Proteomes" id="UP001454036">
    <property type="component" value="Unassembled WGS sequence"/>
</dbReference>
<comment type="caution">
    <text evidence="1">The sequence shown here is derived from an EMBL/GenBank/DDBJ whole genome shotgun (WGS) entry which is preliminary data.</text>
</comment>
<dbReference type="PANTHER" id="PTHR46737:SF3">
    <property type="entry name" value="OXIDOREDUCTASE_TRANSITION METAL ION-BINDING PROTEIN (DUF3531)"/>
    <property type="match status" value="1"/>
</dbReference>
<name>A0AAV3RZP5_LITER</name>
<keyword evidence="2" id="KW-1185">Reference proteome</keyword>
<gene>
    <name evidence="1" type="ORF">LIER_34212</name>
</gene>
<dbReference type="AlphaFoldDB" id="A0AAV3RZP5"/>
<proteinExistence type="predicted"/>
<reference evidence="1 2" key="1">
    <citation type="submission" date="2024-01" db="EMBL/GenBank/DDBJ databases">
        <title>The complete chloroplast genome sequence of Lithospermum erythrorhizon: insights into the phylogenetic relationship among Boraginaceae species and the maternal lineages of purple gromwells.</title>
        <authorList>
            <person name="Okada T."/>
            <person name="Watanabe K."/>
        </authorList>
    </citation>
    <scope>NUCLEOTIDE SEQUENCE [LARGE SCALE GENOMIC DNA]</scope>
</reference>
<evidence type="ECO:0000313" key="1">
    <source>
        <dbReference type="EMBL" id="GAA0186924.1"/>
    </source>
</evidence>
<protein>
    <submittedName>
        <fullName evidence="1">Uncharacterized protein</fullName>
    </submittedName>
</protein>